<sequence length="94" mass="11000">MGGQQARGGRRPRGAPRRPPPLTLAYRNRFRPAGMDESEVGRWHFAGQPWRSSRLSCVSVGARNLKHIDRWRNLRIRVRAGQRYDRRRMAEFTS</sequence>
<organism evidence="2 3">
    <name type="scientific">Eumeta variegata</name>
    <name type="common">Bagworm moth</name>
    <name type="synonym">Eumeta japonica</name>
    <dbReference type="NCBI Taxonomy" id="151549"/>
    <lineage>
        <taxon>Eukaryota</taxon>
        <taxon>Metazoa</taxon>
        <taxon>Ecdysozoa</taxon>
        <taxon>Arthropoda</taxon>
        <taxon>Hexapoda</taxon>
        <taxon>Insecta</taxon>
        <taxon>Pterygota</taxon>
        <taxon>Neoptera</taxon>
        <taxon>Endopterygota</taxon>
        <taxon>Lepidoptera</taxon>
        <taxon>Glossata</taxon>
        <taxon>Ditrysia</taxon>
        <taxon>Tineoidea</taxon>
        <taxon>Psychidae</taxon>
        <taxon>Oiketicinae</taxon>
        <taxon>Eumeta</taxon>
    </lineage>
</organism>
<dbReference type="AlphaFoldDB" id="A0A4C1TL70"/>
<name>A0A4C1TL70_EUMVA</name>
<dbReference type="EMBL" id="BGZK01000061">
    <property type="protein sequence ID" value="GBP14061.1"/>
    <property type="molecule type" value="Genomic_DNA"/>
</dbReference>
<evidence type="ECO:0000313" key="3">
    <source>
        <dbReference type="Proteomes" id="UP000299102"/>
    </source>
</evidence>
<accession>A0A4C1TL70</accession>
<comment type="caution">
    <text evidence="2">The sequence shown here is derived from an EMBL/GenBank/DDBJ whole genome shotgun (WGS) entry which is preliminary data.</text>
</comment>
<feature type="region of interest" description="Disordered" evidence="1">
    <location>
        <begin position="1"/>
        <end position="24"/>
    </location>
</feature>
<evidence type="ECO:0000313" key="2">
    <source>
        <dbReference type="EMBL" id="GBP14061.1"/>
    </source>
</evidence>
<keyword evidence="3" id="KW-1185">Reference proteome</keyword>
<reference evidence="2 3" key="1">
    <citation type="journal article" date="2019" name="Commun. Biol.">
        <title>The bagworm genome reveals a unique fibroin gene that provides high tensile strength.</title>
        <authorList>
            <person name="Kono N."/>
            <person name="Nakamura H."/>
            <person name="Ohtoshi R."/>
            <person name="Tomita M."/>
            <person name="Numata K."/>
            <person name="Arakawa K."/>
        </authorList>
    </citation>
    <scope>NUCLEOTIDE SEQUENCE [LARGE SCALE GENOMIC DNA]</scope>
</reference>
<evidence type="ECO:0000256" key="1">
    <source>
        <dbReference type="SAM" id="MobiDB-lite"/>
    </source>
</evidence>
<gene>
    <name evidence="2" type="ORF">EVAR_102741_1</name>
</gene>
<dbReference type="Proteomes" id="UP000299102">
    <property type="component" value="Unassembled WGS sequence"/>
</dbReference>
<proteinExistence type="predicted"/>
<protein>
    <submittedName>
        <fullName evidence="2">Uncharacterized protein</fullName>
    </submittedName>
</protein>